<evidence type="ECO:0000313" key="3">
    <source>
        <dbReference type="Proteomes" id="UP000479190"/>
    </source>
</evidence>
<feature type="region of interest" description="Disordered" evidence="1">
    <location>
        <begin position="53"/>
        <end position="74"/>
    </location>
</feature>
<feature type="non-terminal residue" evidence="2">
    <location>
        <position position="1"/>
    </location>
</feature>
<feature type="compositionally biased region" description="Basic and acidic residues" evidence="1">
    <location>
        <begin position="223"/>
        <end position="236"/>
    </location>
</feature>
<feature type="compositionally biased region" description="Polar residues" evidence="1">
    <location>
        <begin position="53"/>
        <end position="64"/>
    </location>
</feature>
<evidence type="ECO:0000313" key="2">
    <source>
        <dbReference type="EMBL" id="CAB0041560.1"/>
    </source>
</evidence>
<sequence length="245" mass="26766">KIQVIEQGGIAGEIGRASRSTARSSQILKWSSCLYTESVYGDPVYVQPKTFATSPHSSSLTRNNIDVGDQDGFVPVNHRRHRERKQTATTTAGSVPGNCRSHGVGFSIDQTQSLSRRRMHLQYANILRTLKATRHCSKQSGAASKNIRRSAAGALVLQLKKNVDNASTLGAKLDQVLDDAATAIALQHTTMIEIKDLDECATKEEIAEALSTSLGAPSLNKEVAGRFEKRALERRRQSPPRSRTT</sequence>
<accession>A0A6H5IZZ7</accession>
<dbReference type="AlphaFoldDB" id="A0A6H5IZZ7"/>
<feature type="region of interest" description="Disordered" evidence="1">
    <location>
        <begin position="221"/>
        <end position="245"/>
    </location>
</feature>
<evidence type="ECO:0000256" key="1">
    <source>
        <dbReference type="SAM" id="MobiDB-lite"/>
    </source>
</evidence>
<dbReference type="OrthoDB" id="6625437at2759"/>
<keyword evidence="3" id="KW-1185">Reference proteome</keyword>
<protein>
    <submittedName>
        <fullName evidence="2">Uncharacterized protein</fullName>
    </submittedName>
</protein>
<dbReference type="Proteomes" id="UP000479190">
    <property type="component" value="Unassembled WGS sequence"/>
</dbReference>
<reference evidence="2 3" key="1">
    <citation type="submission" date="2020-02" db="EMBL/GenBank/DDBJ databases">
        <authorList>
            <person name="Ferguson B K."/>
        </authorList>
    </citation>
    <scope>NUCLEOTIDE SEQUENCE [LARGE SCALE GENOMIC DNA]</scope>
</reference>
<proteinExistence type="predicted"/>
<dbReference type="EMBL" id="CADCXV010001124">
    <property type="protein sequence ID" value="CAB0041560.1"/>
    <property type="molecule type" value="Genomic_DNA"/>
</dbReference>
<organism evidence="2 3">
    <name type="scientific">Trichogramma brassicae</name>
    <dbReference type="NCBI Taxonomy" id="86971"/>
    <lineage>
        <taxon>Eukaryota</taxon>
        <taxon>Metazoa</taxon>
        <taxon>Ecdysozoa</taxon>
        <taxon>Arthropoda</taxon>
        <taxon>Hexapoda</taxon>
        <taxon>Insecta</taxon>
        <taxon>Pterygota</taxon>
        <taxon>Neoptera</taxon>
        <taxon>Endopterygota</taxon>
        <taxon>Hymenoptera</taxon>
        <taxon>Apocrita</taxon>
        <taxon>Proctotrupomorpha</taxon>
        <taxon>Chalcidoidea</taxon>
        <taxon>Trichogrammatidae</taxon>
        <taxon>Trichogramma</taxon>
    </lineage>
</organism>
<name>A0A6H5IZZ7_9HYME</name>
<gene>
    <name evidence="2" type="ORF">TBRA_LOCUS13227</name>
</gene>